<dbReference type="FunFam" id="3.40.50.12160:FF:000004">
    <property type="entry name" value="Threonylcarbamoyladenosine tRNA methylthiotransferase MtaB"/>
    <property type="match status" value="1"/>
</dbReference>
<dbReference type="SFLD" id="SFLDG01061">
    <property type="entry name" value="methylthiotransferase"/>
    <property type="match status" value="1"/>
</dbReference>
<reference evidence="18 19" key="1">
    <citation type="submission" date="2020-02" db="EMBL/GenBank/DDBJ databases">
        <authorList>
            <person name="Zheng R.K."/>
            <person name="Sun C.M."/>
        </authorList>
    </citation>
    <scope>NUCLEOTIDE SEQUENCE [LARGE SCALE GENOMIC DNA]</scope>
    <source>
        <strain evidence="19">zrk13</strain>
    </source>
</reference>
<gene>
    <name evidence="18" type="primary">mtaB</name>
    <name evidence="18" type="ORF">G4Z02_09190</name>
</gene>
<dbReference type="KEGG" id="xcl:G4Z02_09190"/>
<keyword evidence="10" id="KW-0408">Iron</keyword>
<dbReference type="InterPro" id="IPR038135">
    <property type="entry name" value="Methylthiotransferase_N_sf"/>
</dbReference>
<dbReference type="Gene3D" id="3.80.30.20">
    <property type="entry name" value="tm_1862 like domain"/>
    <property type="match status" value="1"/>
</dbReference>
<dbReference type="InterPro" id="IPR058240">
    <property type="entry name" value="rSAM_sf"/>
</dbReference>
<dbReference type="GO" id="GO:0046872">
    <property type="term" value="F:metal ion binding"/>
    <property type="evidence" value="ECO:0007669"/>
    <property type="project" value="UniProtKB-KW"/>
</dbReference>
<evidence type="ECO:0000259" key="16">
    <source>
        <dbReference type="PROSITE" id="PS51449"/>
    </source>
</evidence>
<sequence>MNIAFHTLGCKVNTYETESVWTLFEQAGYTRVKPSEYADVYVINTCTVTNQGDAKSRKVIRQLIKKNPEAIIAVMGCYAQIDPDTIRAIDGVDIIIGTKQRERLVMLVEEYRRKRQQIEEVTDVSRYRVFDETHVTHFTENTRAFLKIQDGCNNFCSYCIIPFARGPVRSRDPKSVLQEAADLVRNGYQEIVLTGIHTGGYGTDLENYSLYQLLQDLIHIEGLNRLRISSIEINELTDDIISLIARSKQFANHLHIPLQSGSDAILQAMRRKYTTAQFQQRIQEIRQKIPNIAITTDVIVGFPGETDDHFLEMKECIKTMAFSELHVFPYSKRNGTKAALLSNQINGVVKSIRVNELLQLNEELATNYIAQQEELSVLFETSDDQYTYGHSDTYIYVKTPRNTTLHNQIVTCTVVTKNYKDVLVKIKKVEQ</sequence>
<dbReference type="AlphaFoldDB" id="A0A7L7KV99"/>
<dbReference type="InterPro" id="IPR013848">
    <property type="entry name" value="Methylthiotransferase_N"/>
</dbReference>
<dbReference type="PANTHER" id="PTHR11918:SF45">
    <property type="entry name" value="THREONYLCARBAMOYLADENOSINE TRNA METHYLTHIOTRANSFERASE"/>
    <property type="match status" value="1"/>
</dbReference>
<comment type="function">
    <text evidence="2">Catalyzes the methylthiolation of N6-threonylcarbamoyladenosine (t(6)A), leading to the formation of 2-methylthio-N6-threonylcarbamoyladenosine (ms(2)t(6)A) at position 37 in tRNAs that read codons beginning with adenine.</text>
</comment>
<evidence type="ECO:0000256" key="1">
    <source>
        <dbReference type="ARBA" id="ARBA00001966"/>
    </source>
</evidence>
<evidence type="ECO:0000256" key="8">
    <source>
        <dbReference type="ARBA" id="ARBA00022694"/>
    </source>
</evidence>
<evidence type="ECO:0000256" key="10">
    <source>
        <dbReference type="ARBA" id="ARBA00023004"/>
    </source>
</evidence>
<feature type="domain" description="Radical SAM core" evidence="17">
    <location>
        <begin position="138"/>
        <end position="367"/>
    </location>
</feature>
<keyword evidence="4" id="KW-0004">4Fe-4S</keyword>
<dbReference type="InterPro" id="IPR005839">
    <property type="entry name" value="Methylthiotransferase"/>
</dbReference>
<evidence type="ECO:0000256" key="4">
    <source>
        <dbReference type="ARBA" id="ARBA00022485"/>
    </source>
</evidence>
<evidence type="ECO:0000256" key="13">
    <source>
        <dbReference type="ARBA" id="ARBA00051661"/>
    </source>
</evidence>
<dbReference type="PROSITE" id="PS51449">
    <property type="entry name" value="MTTASE_N"/>
    <property type="match status" value="1"/>
</dbReference>
<dbReference type="GO" id="GO:0035598">
    <property type="term" value="F:tRNA (N(6)-L-threonylcarbamoyladenosine(37)-C(2))-methylthiotransferase activity"/>
    <property type="evidence" value="ECO:0007669"/>
    <property type="project" value="UniProtKB-EC"/>
</dbReference>
<comment type="catalytic activity">
    <reaction evidence="13">
        <text>N(6)-L-threonylcarbamoyladenosine(37) in tRNA + (sulfur carrier)-SH + AH2 + 2 S-adenosyl-L-methionine = 2-methylsulfanyl-N(6)-L-threonylcarbamoyladenosine(37) in tRNA + (sulfur carrier)-H + 5'-deoxyadenosine + L-methionine + A + S-adenosyl-L-homocysteine + 2 H(+)</text>
        <dbReference type="Rhea" id="RHEA:37075"/>
        <dbReference type="Rhea" id="RHEA-COMP:10163"/>
        <dbReference type="Rhea" id="RHEA-COMP:11092"/>
        <dbReference type="Rhea" id="RHEA-COMP:14737"/>
        <dbReference type="Rhea" id="RHEA-COMP:14739"/>
        <dbReference type="ChEBI" id="CHEBI:13193"/>
        <dbReference type="ChEBI" id="CHEBI:15378"/>
        <dbReference type="ChEBI" id="CHEBI:17319"/>
        <dbReference type="ChEBI" id="CHEBI:17499"/>
        <dbReference type="ChEBI" id="CHEBI:29917"/>
        <dbReference type="ChEBI" id="CHEBI:57844"/>
        <dbReference type="ChEBI" id="CHEBI:57856"/>
        <dbReference type="ChEBI" id="CHEBI:59789"/>
        <dbReference type="ChEBI" id="CHEBI:64428"/>
        <dbReference type="ChEBI" id="CHEBI:74418"/>
        <dbReference type="ChEBI" id="CHEBI:74420"/>
        <dbReference type="EC" id="2.8.4.5"/>
    </reaction>
</comment>
<evidence type="ECO:0000256" key="2">
    <source>
        <dbReference type="ARBA" id="ARBA00002399"/>
    </source>
</evidence>
<dbReference type="SFLD" id="SFLDG01082">
    <property type="entry name" value="B12-binding_domain_containing"/>
    <property type="match status" value="1"/>
</dbReference>
<comment type="cofactor">
    <cofactor evidence="1">
        <name>[4Fe-4S] cluster</name>
        <dbReference type="ChEBI" id="CHEBI:49883"/>
    </cofactor>
</comment>
<dbReference type="SMART" id="SM00729">
    <property type="entry name" value="Elp3"/>
    <property type="match status" value="1"/>
</dbReference>
<dbReference type="CDD" id="cd01335">
    <property type="entry name" value="Radical_SAM"/>
    <property type="match status" value="1"/>
</dbReference>
<dbReference type="Pfam" id="PF00919">
    <property type="entry name" value="UPF0004"/>
    <property type="match status" value="1"/>
</dbReference>
<dbReference type="NCBIfam" id="TIGR00089">
    <property type="entry name" value="MiaB/RimO family radical SAM methylthiotransferase"/>
    <property type="match status" value="1"/>
</dbReference>
<comment type="similarity">
    <text evidence="14">Belongs to the methylthiotransferase family. MtaB subfamily.</text>
</comment>
<evidence type="ECO:0000256" key="9">
    <source>
        <dbReference type="ARBA" id="ARBA00022723"/>
    </source>
</evidence>
<protein>
    <recommendedName>
        <fullName evidence="15">Threonylcarbamoyladenosine tRNA methylthiotransferase MtaB</fullName>
        <ecNumber evidence="3">2.8.4.5</ecNumber>
    </recommendedName>
    <alternativeName>
        <fullName evidence="12">tRNA-t(6)A37 methylthiotransferase</fullName>
    </alternativeName>
</protein>
<dbReference type="InterPro" id="IPR034557">
    <property type="entry name" value="ThrcA_tRNA_MEthiotransferase"/>
</dbReference>
<feature type="domain" description="MTTase N-terminal" evidence="16">
    <location>
        <begin position="1"/>
        <end position="113"/>
    </location>
</feature>
<dbReference type="PROSITE" id="PS01278">
    <property type="entry name" value="MTTASE_RADICAL"/>
    <property type="match status" value="1"/>
</dbReference>
<organism evidence="18 19">
    <name type="scientific">Candidatus Xianfuyuplasma coldseepsis</name>
    <dbReference type="NCBI Taxonomy" id="2782163"/>
    <lineage>
        <taxon>Bacteria</taxon>
        <taxon>Bacillati</taxon>
        <taxon>Mycoplasmatota</taxon>
        <taxon>Mollicutes</taxon>
        <taxon>Candidatus Izemoplasmatales</taxon>
        <taxon>Candidatus Izemoplasmataceae</taxon>
        <taxon>Candidatus Xianfuyuplasma</taxon>
    </lineage>
</organism>
<dbReference type="Pfam" id="PF04055">
    <property type="entry name" value="Radical_SAM"/>
    <property type="match status" value="1"/>
</dbReference>
<accession>A0A7L7KV99</accession>
<keyword evidence="5" id="KW-0963">Cytoplasm</keyword>
<dbReference type="SFLD" id="SFLDF00295">
    <property type="entry name" value="threonylcarbamoyladenosine_tRN"/>
    <property type="match status" value="1"/>
</dbReference>
<keyword evidence="6 18" id="KW-0808">Transferase</keyword>
<dbReference type="PROSITE" id="PS51918">
    <property type="entry name" value="RADICAL_SAM"/>
    <property type="match status" value="1"/>
</dbReference>
<evidence type="ECO:0000313" key="19">
    <source>
        <dbReference type="Proteomes" id="UP000514720"/>
    </source>
</evidence>
<dbReference type="GO" id="GO:0051539">
    <property type="term" value="F:4 iron, 4 sulfur cluster binding"/>
    <property type="evidence" value="ECO:0007669"/>
    <property type="project" value="UniProtKB-KW"/>
</dbReference>
<keyword evidence="11" id="KW-0411">Iron-sulfur</keyword>
<evidence type="ECO:0000256" key="11">
    <source>
        <dbReference type="ARBA" id="ARBA00023014"/>
    </source>
</evidence>
<keyword evidence="9" id="KW-0479">Metal-binding</keyword>
<dbReference type="SFLD" id="SFLDS00029">
    <property type="entry name" value="Radical_SAM"/>
    <property type="match status" value="1"/>
</dbReference>
<keyword evidence="8" id="KW-0819">tRNA processing</keyword>
<dbReference type="FunFam" id="3.80.30.20:FF:000001">
    <property type="entry name" value="tRNA-2-methylthio-N(6)-dimethylallyladenosine synthase 2"/>
    <property type="match status" value="1"/>
</dbReference>
<dbReference type="InterPro" id="IPR020612">
    <property type="entry name" value="Methylthiotransferase_CS"/>
</dbReference>
<evidence type="ECO:0000256" key="6">
    <source>
        <dbReference type="ARBA" id="ARBA00022679"/>
    </source>
</evidence>
<evidence type="ECO:0000259" key="17">
    <source>
        <dbReference type="PROSITE" id="PS51918"/>
    </source>
</evidence>
<dbReference type="InterPro" id="IPR006638">
    <property type="entry name" value="Elp3/MiaA/NifB-like_rSAM"/>
</dbReference>
<dbReference type="Proteomes" id="UP000514720">
    <property type="component" value="Chromosome"/>
</dbReference>
<dbReference type="SUPFAM" id="SSF102114">
    <property type="entry name" value="Radical SAM enzymes"/>
    <property type="match status" value="1"/>
</dbReference>
<name>A0A7L7KV99_9MOLU</name>
<dbReference type="NCBIfam" id="TIGR01579">
    <property type="entry name" value="MiaB-like-C"/>
    <property type="match status" value="1"/>
</dbReference>
<evidence type="ECO:0000256" key="14">
    <source>
        <dbReference type="ARBA" id="ARBA00061574"/>
    </source>
</evidence>
<dbReference type="EMBL" id="CP048914">
    <property type="protein sequence ID" value="QMS85914.1"/>
    <property type="molecule type" value="Genomic_DNA"/>
</dbReference>
<dbReference type="RefSeq" id="WP_258877726.1">
    <property type="nucleotide sequence ID" value="NZ_CP048914.1"/>
</dbReference>
<dbReference type="Gene3D" id="3.40.50.12160">
    <property type="entry name" value="Methylthiotransferase, N-terminal domain"/>
    <property type="match status" value="1"/>
</dbReference>
<dbReference type="EC" id="2.8.4.5" evidence="3"/>
<proteinExistence type="inferred from homology"/>
<dbReference type="InterPro" id="IPR006467">
    <property type="entry name" value="MiaB-like_bact"/>
</dbReference>
<evidence type="ECO:0000256" key="7">
    <source>
        <dbReference type="ARBA" id="ARBA00022691"/>
    </source>
</evidence>
<keyword evidence="19" id="KW-1185">Reference proteome</keyword>
<dbReference type="InterPro" id="IPR007197">
    <property type="entry name" value="rSAM"/>
</dbReference>
<evidence type="ECO:0000256" key="12">
    <source>
        <dbReference type="ARBA" id="ARBA00031213"/>
    </source>
</evidence>
<keyword evidence="7" id="KW-0949">S-adenosyl-L-methionine</keyword>
<evidence type="ECO:0000256" key="15">
    <source>
        <dbReference type="ARBA" id="ARBA00069898"/>
    </source>
</evidence>
<dbReference type="InterPro" id="IPR023404">
    <property type="entry name" value="rSAM_horseshoe"/>
</dbReference>
<dbReference type="PANTHER" id="PTHR11918">
    <property type="entry name" value="RADICAL SAM PROTEINS"/>
    <property type="match status" value="1"/>
</dbReference>
<evidence type="ECO:0000313" key="18">
    <source>
        <dbReference type="EMBL" id="QMS85914.1"/>
    </source>
</evidence>
<evidence type="ECO:0000256" key="5">
    <source>
        <dbReference type="ARBA" id="ARBA00022490"/>
    </source>
</evidence>
<evidence type="ECO:0000256" key="3">
    <source>
        <dbReference type="ARBA" id="ARBA00013273"/>
    </source>
</evidence>